<evidence type="ECO:0000313" key="2">
    <source>
        <dbReference type="Proteomes" id="UP000311919"/>
    </source>
</evidence>
<name>A0A4Z2D6X9_SCHJA</name>
<accession>A0A4Z2D6X9</accession>
<comment type="caution">
    <text evidence="1">The sequence shown here is derived from an EMBL/GenBank/DDBJ whole genome shotgun (WGS) entry which is preliminary data.</text>
</comment>
<evidence type="ECO:0000313" key="1">
    <source>
        <dbReference type="EMBL" id="TNN12234.1"/>
    </source>
</evidence>
<reference evidence="1 2" key="1">
    <citation type="submission" date="2019-03" db="EMBL/GenBank/DDBJ databases">
        <title>An improved genome assembly of the fluke Schistosoma japonicum.</title>
        <authorList>
            <person name="Hu W."/>
            <person name="Luo F."/>
            <person name="Yin M."/>
            <person name="Mo X."/>
            <person name="Sun C."/>
            <person name="Wu Q."/>
            <person name="Zhu B."/>
            <person name="Xiang M."/>
            <person name="Wang J."/>
            <person name="Wang Y."/>
            <person name="Zhang T."/>
            <person name="Xu B."/>
            <person name="Zheng H."/>
            <person name="Feng Z."/>
        </authorList>
    </citation>
    <scope>NUCLEOTIDE SEQUENCE [LARGE SCALE GENOMIC DNA]</scope>
    <source>
        <strain evidence="1">HuSjv2</strain>
        <tissue evidence="1">Worms</tissue>
    </source>
</reference>
<sequence>MTEVLVEWNPNYQDHSNPEYHQLRNKVCKQLLQILRNVVPLSQDDGKCEDVTYTPNNEEANADSILLLM</sequence>
<gene>
    <name evidence="1" type="ORF">EWB00_003957</name>
</gene>
<dbReference type="AlphaFoldDB" id="A0A4Z2D6X9"/>
<organism evidence="1 2">
    <name type="scientific">Schistosoma japonicum</name>
    <name type="common">Blood fluke</name>
    <dbReference type="NCBI Taxonomy" id="6182"/>
    <lineage>
        <taxon>Eukaryota</taxon>
        <taxon>Metazoa</taxon>
        <taxon>Spiralia</taxon>
        <taxon>Lophotrochozoa</taxon>
        <taxon>Platyhelminthes</taxon>
        <taxon>Trematoda</taxon>
        <taxon>Digenea</taxon>
        <taxon>Strigeidida</taxon>
        <taxon>Schistosomatoidea</taxon>
        <taxon>Schistosomatidae</taxon>
        <taxon>Schistosoma</taxon>
    </lineage>
</organism>
<dbReference type="Proteomes" id="UP000311919">
    <property type="component" value="Unassembled WGS sequence"/>
</dbReference>
<dbReference type="EMBL" id="SKCS01000252">
    <property type="protein sequence ID" value="TNN12234.1"/>
    <property type="molecule type" value="Genomic_DNA"/>
</dbReference>
<keyword evidence="2" id="KW-1185">Reference proteome</keyword>
<proteinExistence type="predicted"/>
<protein>
    <submittedName>
        <fullName evidence="1">Egg protein</fullName>
    </submittedName>
</protein>